<evidence type="ECO:0000313" key="2">
    <source>
        <dbReference type="Proteomes" id="UP000007266"/>
    </source>
</evidence>
<dbReference type="Proteomes" id="UP000007266">
    <property type="component" value="Linkage group 2"/>
</dbReference>
<gene>
    <name evidence="1" type="primary">GLEAN_04899</name>
    <name evidence="1" type="ORF">TcasGA2_TC004899</name>
</gene>
<accession>D6WCH7</accession>
<reference evidence="1 2" key="1">
    <citation type="journal article" date="2008" name="Nature">
        <title>The genome of the model beetle and pest Tribolium castaneum.</title>
        <authorList>
            <consortium name="Tribolium Genome Sequencing Consortium"/>
            <person name="Richards S."/>
            <person name="Gibbs R.A."/>
            <person name="Weinstock G.M."/>
            <person name="Brown S.J."/>
            <person name="Denell R."/>
            <person name="Beeman R.W."/>
            <person name="Gibbs R."/>
            <person name="Beeman R.W."/>
            <person name="Brown S.J."/>
            <person name="Bucher G."/>
            <person name="Friedrich M."/>
            <person name="Grimmelikhuijzen C.J."/>
            <person name="Klingler M."/>
            <person name="Lorenzen M."/>
            <person name="Richards S."/>
            <person name="Roth S."/>
            <person name="Schroder R."/>
            <person name="Tautz D."/>
            <person name="Zdobnov E.M."/>
            <person name="Muzny D."/>
            <person name="Gibbs R.A."/>
            <person name="Weinstock G.M."/>
            <person name="Attaway T."/>
            <person name="Bell S."/>
            <person name="Buhay C.J."/>
            <person name="Chandrabose M.N."/>
            <person name="Chavez D."/>
            <person name="Clerk-Blankenburg K.P."/>
            <person name="Cree A."/>
            <person name="Dao M."/>
            <person name="Davis C."/>
            <person name="Chacko J."/>
            <person name="Dinh H."/>
            <person name="Dugan-Rocha S."/>
            <person name="Fowler G."/>
            <person name="Garner T.T."/>
            <person name="Garnes J."/>
            <person name="Gnirke A."/>
            <person name="Hawes A."/>
            <person name="Hernandez J."/>
            <person name="Hines S."/>
            <person name="Holder M."/>
            <person name="Hume J."/>
            <person name="Jhangiani S.N."/>
            <person name="Joshi V."/>
            <person name="Khan Z.M."/>
            <person name="Jackson L."/>
            <person name="Kovar C."/>
            <person name="Kowis A."/>
            <person name="Lee S."/>
            <person name="Lewis L.R."/>
            <person name="Margolis J."/>
            <person name="Morgan M."/>
            <person name="Nazareth L.V."/>
            <person name="Nguyen N."/>
            <person name="Okwuonu G."/>
            <person name="Parker D."/>
            <person name="Richards S."/>
            <person name="Ruiz S.J."/>
            <person name="Santibanez J."/>
            <person name="Savard J."/>
            <person name="Scherer S.E."/>
            <person name="Schneider B."/>
            <person name="Sodergren E."/>
            <person name="Tautz D."/>
            <person name="Vattahil S."/>
            <person name="Villasana D."/>
            <person name="White C.S."/>
            <person name="Wright R."/>
            <person name="Park Y."/>
            <person name="Beeman R.W."/>
            <person name="Lord J."/>
            <person name="Oppert B."/>
            <person name="Lorenzen M."/>
            <person name="Brown S."/>
            <person name="Wang L."/>
            <person name="Savard J."/>
            <person name="Tautz D."/>
            <person name="Richards S."/>
            <person name="Weinstock G."/>
            <person name="Gibbs R.A."/>
            <person name="Liu Y."/>
            <person name="Worley K."/>
            <person name="Weinstock G."/>
            <person name="Elsik C.G."/>
            <person name="Reese J.T."/>
            <person name="Elhaik E."/>
            <person name="Landan G."/>
            <person name="Graur D."/>
            <person name="Arensburger P."/>
            <person name="Atkinson P."/>
            <person name="Beeman R.W."/>
            <person name="Beidler J."/>
            <person name="Brown S.J."/>
            <person name="Demuth J.P."/>
            <person name="Drury D.W."/>
            <person name="Du Y.Z."/>
            <person name="Fujiwara H."/>
            <person name="Lorenzen M."/>
            <person name="Maselli V."/>
            <person name="Osanai M."/>
            <person name="Park Y."/>
            <person name="Robertson H.M."/>
            <person name="Tu Z."/>
            <person name="Wang J.J."/>
            <person name="Wang S."/>
            <person name="Richards S."/>
            <person name="Song H."/>
            <person name="Zhang L."/>
            <person name="Sodergren E."/>
            <person name="Werner D."/>
            <person name="Stanke M."/>
            <person name="Morgenstern B."/>
            <person name="Solovyev V."/>
            <person name="Kosarev P."/>
            <person name="Brown G."/>
            <person name="Chen H.C."/>
            <person name="Ermolaeva O."/>
            <person name="Hlavina W."/>
            <person name="Kapustin Y."/>
            <person name="Kiryutin B."/>
            <person name="Kitts P."/>
            <person name="Maglott D."/>
            <person name="Pruitt K."/>
            <person name="Sapojnikov V."/>
            <person name="Souvorov A."/>
            <person name="Mackey A.J."/>
            <person name="Waterhouse R.M."/>
            <person name="Wyder S."/>
            <person name="Zdobnov E.M."/>
            <person name="Zdobnov E.M."/>
            <person name="Wyder S."/>
            <person name="Kriventseva E.V."/>
            <person name="Kadowaki T."/>
            <person name="Bork P."/>
            <person name="Aranda M."/>
            <person name="Bao R."/>
            <person name="Beermann A."/>
            <person name="Berns N."/>
            <person name="Bolognesi R."/>
            <person name="Bonneton F."/>
            <person name="Bopp D."/>
            <person name="Brown S.J."/>
            <person name="Bucher G."/>
            <person name="Butts T."/>
            <person name="Chaumot A."/>
            <person name="Denell R.E."/>
            <person name="Ferrier D.E."/>
            <person name="Friedrich M."/>
            <person name="Gordon C.M."/>
            <person name="Jindra M."/>
            <person name="Klingler M."/>
            <person name="Lan Q."/>
            <person name="Lattorff H.M."/>
            <person name="Laudet V."/>
            <person name="von Levetsow C."/>
            <person name="Liu Z."/>
            <person name="Lutz R."/>
            <person name="Lynch J.A."/>
            <person name="da Fonseca R.N."/>
            <person name="Posnien N."/>
            <person name="Reuter R."/>
            <person name="Roth S."/>
            <person name="Savard J."/>
            <person name="Schinko J.B."/>
            <person name="Schmitt C."/>
            <person name="Schoppmeier M."/>
            <person name="Schroder R."/>
            <person name="Shippy T.D."/>
            <person name="Simonnet F."/>
            <person name="Marques-Souza H."/>
            <person name="Tautz D."/>
            <person name="Tomoyasu Y."/>
            <person name="Trauner J."/>
            <person name="Van der Zee M."/>
            <person name="Vervoort M."/>
            <person name="Wittkopp N."/>
            <person name="Wimmer E.A."/>
            <person name="Yang X."/>
            <person name="Jones A.K."/>
            <person name="Sattelle D.B."/>
            <person name="Ebert P.R."/>
            <person name="Nelson D."/>
            <person name="Scott J.G."/>
            <person name="Beeman R.W."/>
            <person name="Muthukrishnan S."/>
            <person name="Kramer K.J."/>
            <person name="Arakane Y."/>
            <person name="Beeman R.W."/>
            <person name="Zhu Q."/>
            <person name="Hogenkamp D."/>
            <person name="Dixit R."/>
            <person name="Oppert B."/>
            <person name="Jiang H."/>
            <person name="Zou Z."/>
            <person name="Marshall J."/>
            <person name="Elpidina E."/>
            <person name="Vinokurov K."/>
            <person name="Oppert C."/>
            <person name="Zou Z."/>
            <person name="Evans J."/>
            <person name="Lu Z."/>
            <person name="Zhao P."/>
            <person name="Sumathipala N."/>
            <person name="Altincicek B."/>
            <person name="Vilcinskas A."/>
            <person name="Williams M."/>
            <person name="Hultmark D."/>
            <person name="Hetru C."/>
            <person name="Jiang H."/>
            <person name="Grimmelikhuijzen C.J."/>
            <person name="Hauser F."/>
            <person name="Cazzamali G."/>
            <person name="Williamson M."/>
            <person name="Park Y."/>
            <person name="Li B."/>
            <person name="Tanaka Y."/>
            <person name="Predel R."/>
            <person name="Neupert S."/>
            <person name="Schachtner J."/>
            <person name="Verleyen P."/>
            <person name="Raible F."/>
            <person name="Bork P."/>
            <person name="Friedrich M."/>
            <person name="Walden K.K."/>
            <person name="Robertson H.M."/>
            <person name="Angeli S."/>
            <person name="Foret S."/>
            <person name="Bucher G."/>
            <person name="Schuetz S."/>
            <person name="Maleszka R."/>
            <person name="Wimmer E.A."/>
            <person name="Beeman R.W."/>
            <person name="Lorenzen M."/>
            <person name="Tomoyasu Y."/>
            <person name="Miller S.C."/>
            <person name="Grossmann D."/>
            <person name="Bucher G."/>
        </authorList>
    </citation>
    <scope>NUCLEOTIDE SEQUENCE [LARGE SCALE GENOMIC DNA]</scope>
    <source>
        <strain evidence="1 2">Georgia GA2</strain>
    </source>
</reference>
<reference evidence="1 2" key="2">
    <citation type="journal article" date="2010" name="Nucleic Acids Res.">
        <title>BeetleBase in 2010: revisions to provide comprehensive genomic information for Tribolium castaneum.</title>
        <authorList>
            <person name="Kim H.S."/>
            <person name="Murphy T."/>
            <person name="Xia J."/>
            <person name="Caragea D."/>
            <person name="Park Y."/>
            <person name="Beeman R.W."/>
            <person name="Lorenzen M.D."/>
            <person name="Butcher S."/>
            <person name="Manak J.R."/>
            <person name="Brown S.J."/>
        </authorList>
    </citation>
    <scope>GENOME REANNOTATION</scope>
    <source>
        <strain evidence="1 2">Georgia GA2</strain>
    </source>
</reference>
<keyword evidence="2" id="KW-1185">Reference proteome</keyword>
<name>D6WCH7_TRICA</name>
<dbReference type="AlphaFoldDB" id="D6WCH7"/>
<organism evidence="1 2">
    <name type="scientific">Tribolium castaneum</name>
    <name type="common">Red flour beetle</name>
    <dbReference type="NCBI Taxonomy" id="7070"/>
    <lineage>
        <taxon>Eukaryota</taxon>
        <taxon>Metazoa</taxon>
        <taxon>Ecdysozoa</taxon>
        <taxon>Arthropoda</taxon>
        <taxon>Hexapoda</taxon>
        <taxon>Insecta</taxon>
        <taxon>Pterygota</taxon>
        <taxon>Neoptera</taxon>
        <taxon>Endopterygota</taxon>
        <taxon>Coleoptera</taxon>
        <taxon>Polyphaga</taxon>
        <taxon>Cucujiformia</taxon>
        <taxon>Tenebrionidae</taxon>
        <taxon>Tenebrionidae incertae sedis</taxon>
        <taxon>Tribolium</taxon>
    </lineage>
</organism>
<protein>
    <submittedName>
        <fullName evidence="1">Uncharacterized protein</fullName>
    </submittedName>
</protein>
<proteinExistence type="predicted"/>
<sequence>MTVRFLIPEHYEHLGAVKPEQQCAAVVKGFAPKKKSVNDEQIRLINLSANSFLGEFAYLPTINELDGLRSKKIVDIHMDTTKDSQLITTTPPKSQKA</sequence>
<dbReference type="EMBL" id="KQ971311">
    <property type="protein sequence ID" value="EEZ99027.1"/>
    <property type="molecule type" value="Genomic_DNA"/>
</dbReference>
<dbReference type="HOGENOM" id="CLU_2349426_0_0_1"/>
<evidence type="ECO:0000313" key="1">
    <source>
        <dbReference type="EMBL" id="EEZ99027.1"/>
    </source>
</evidence>